<name>A0A8E2E7W7_9PEZI</name>
<dbReference type="InterPro" id="IPR052895">
    <property type="entry name" value="HetReg/Transcr_Mod"/>
</dbReference>
<reference evidence="2 3" key="1">
    <citation type="journal article" date="2016" name="Nat. Commun.">
        <title>Ectomycorrhizal ecology is imprinted in the genome of the dominant symbiotic fungus Cenococcum geophilum.</title>
        <authorList>
            <consortium name="DOE Joint Genome Institute"/>
            <person name="Peter M."/>
            <person name="Kohler A."/>
            <person name="Ohm R.A."/>
            <person name="Kuo A."/>
            <person name="Krutzmann J."/>
            <person name="Morin E."/>
            <person name="Arend M."/>
            <person name="Barry K.W."/>
            <person name="Binder M."/>
            <person name="Choi C."/>
            <person name="Clum A."/>
            <person name="Copeland A."/>
            <person name="Grisel N."/>
            <person name="Haridas S."/>
            <person name="Kipfer T."/>
            <person name="LaButti K."/>
            <person name="Lindquist E."/>
            <person name="Lipzen A."/>
            <person name="Maire R."/>
            <person name="Meier B."/>
            <person name="Mihaltcheva S."/>
            <person name="Molinier V."/>
            <person name="Murat C."/>
            <person name="Poggeler S."/>
            <person name="Quandt C.A."/>
            <person name="Sperisen C."/>
            <person name="Tritt A."/>
            <person name="Tisserant E."/>
            <person name="Crous P.W."/>
            <person name="Henrissat B."/>
            <person name="Nehls U."/>
            <person name="Egli S."/>
            <person name="Spatafora J.W."/>
            <person name="Grigoriev I.V."/>
            <person name="Martin F.M."/>
        </authorList>
    </citation>
    <scope>NUCLEOTIDE SEQUENCE [LARGE SCALE GENOMIC DNA]</scope>
    <source>
        <strain evidence="2 3">CBS 459.81</strain>
    </source>
</reference>
<dbReference type="PANTHER" id="PTHR24148">
    <property type="entry name" value="ANKYRIN REPEAT DOMAIN-CONTAINING PROTEIN 39 HOMOLOG-RELATED"/>
    <property type="match status" value="1"/>
</dbReference>
<gene>
    <name evidence="2" type="ORF">K432DRAFT_300975</name>
</gene>
<dbReference type="EMBL" id="KV745033">
    <property type="protein sequence ID" value="OCK78908.1"/>
    <property type="molecule type" value="Genomic_DNA"/>
</dbReference>
<evidence type="ECO:0000313" key="2">
    <source>
        <dbReference type="EMBL" id="OCK78908.1"/>
    </source>
</evidence>
<dbReference type="OrthoDB" id="3553147at2759"/>
<proteinExistence type="predicted"/>
<feature type="domain" description="Heterokaryon incompatibility" evidence="1">
    <location>
        <begin position="36"/>
        <end position="124"/>
    </location>
</feature>
<keyword evidence="3" id="KW-1185">Reference proteome</keyword>
<accession>A0A8E2E7W7</accession>
<dbReference type="PANTHER" id="PTHR24148:SF82">
    <property type="entry name" value="HETEROKARYON INCOMPATIBILITY DOMAIN-CONTAINING PROTEIN"/>
    <property type="match status" value="1"/>
</dbReference>
<protein>
    <recommendedName>
        <fullName evidence="1">Heterokaryon incompatibility domain-containing protein</fullName>
    </recommendedName>
</protein>
<organism evidence="2 3">
    <name type="scientific">Lepidopterella palustris CBS 459.81</name>
    <dbReference type="NCBI Taxonomy" id="1314670"/>
    <lineage>
        <taxon>Eukaryota</taxon>
        <taxon>Fungi</taxon>
        <taxon>Dikarya</taxon>
        <taxon>Ascomycota</taxon>
        <taxon>Pezizomycotina</taxon>
        <taxon>Dothideomycetes</taxon>
        <taxon>Pleosporomycetidae</taxon>
        <taxon>Mytilinidiales</taxon>
        <taxon>Argynnaceae</taxon>
        <taxon>Lepidopterella</taxon>
    </lineage>
</organism>
<dbReference type="Pfam" id="PF06985">
    <property type="entry name" value="HET"/>
    <property type="match status" value="1"/>
</dbReference>
<dbReference type="InterPro" id="IPR010730">
    <property type="entry name" value="HET"/>
</dbReference>
<sequence>MPQSQEIRLIDIVPGTAASPLVCYLGYVSLNEQPQYKALSYVWGDASQTLPIQLDGQAFDVTVNLKSALRRLRHPSGPQTYWIDAICINQNDISERNQQVSLMRNIYEEATIVEIWLGAGSPTTTSVLGKIE</sequence>
<evidence type="ECO:0000259" key="1">
    <source>
        <dbReference type="Pfam" id="PF06985"/>
    </source>
</evidence>
<evidence type="ECO:0000313" key="3">
    <source>
        <dbReference type="Proteomes" id="UP000250266"/>
    </source>
</evidence>
<dbReference type="AlphaFoldDB" id="A0A8E2E7W7"/>
<dbReference type="Proteomes" id="UP000250266">
    <property type="component" value="Unassembled WGS sequence"/>
</dbReference>